<dbReference type="GO" id="GO:0003676">
    <property type="term" value="F:nucleic acid binding"/>
    <property type="evidence" value="ECO:0007669"/>
    <property type="project" value="InterPro"/>
</dbReference>
<organism evidence="2 3">
    <name type="scientific">Rubus argutus</name>
    <name type="common">Southern blackberry</name>
    <dbReference type="NCBI Taxonomy" id="59490"/>
    <lineage>
        <taxon>Eukaryota</taxon>
        <taxon>Viridiplantae</taxon>
        <taxon>Streptophyta</taxon>
        <taxon>Embryophyta</taxon>
        <taxon>Tracheophyta</taxon>
        <taxon>Spermatophyta</taxon>
        <taxon>Magnoliopsida</taxon>
        <taxon>eudicotyledons</taxon>
        <taxon>Gunneridae</taxon>
        <taxon>Pentapetalae</taxon>
        <taxon>rosids</taxon>
        <taxon>fabids</taxon>
        <taxon>Rosales</taxon>
        <taxon>Rosaceae</taxon>
        <taxon>Rosoideae</taxon>
        <taxon>Rosoideae incertae sedis</taxon>
        <taxon>Rubus</taxon>
    </lineage>
</organism>
<gene>
    <name evidence="2" type="ORF">M0R45_018554</name>
</gene>
<dbReference type="GO" id="GO:0004523">
    <property type="term" value="F:RNA-DNA hybrid ribonuclease activity"/>
    <property type="evidence" value="ECO:0007669"/>
    <property type="project" value="InterPro"/>
</dbReference>
<feature type="domain" description="RNase H type-1" evidence="1">
    <location>
        <begin position="11"/>
        <end position="73"/>
    </location>
</feature>
<dbReference type="AlphaFoldDB" id="A0AAW1X4H1"/>
<dbReference type="Proteomes" id="UP001457282">
    <property type="component" value="Unassembled WGS sequence"/>
</dbReference>
<keyword evidence="3" id="KW-1185">Reference proteome</keyword>
<dbReference type="Pfam" id="PF13456">
    <property type="entry name" value="RVT_3"/>
    <property type="match status" value="1"/>
</dbReference>
<dbReference type="EMBL" id="JBEDUW010000004">
    <property type="protein sequence ID" value="KAK9931270.1"/>
    <property type="molecule type" value="Genomic_DNA"/>
</dbReference>
<dbReference type="InterPro" id="IPR044730">
    <property type="entry name" value="RNase_H-like_dom_plant"/>
</dbReference>
<evidence type="ECO:0000259" key="1">
    <source>
        <dbReference type="Pfam" id="PF13456"/>
    </source>
</evidence>
<evidence type="ECO:0000313" key="3">
    <source>
        <dbReference type="Proteomes" id="UP001457282"/>
    </source>
</evidence>
<proteinExistence type="predicted"/>
<evidence type="ECO:0000313" key="2">
    <source>
        <dbReference type="EMBL" id="KAK9931270.1"/>
    </source>
</evidence>
<sequence length="81" mass="8980">MHEVSKNNPSTLSDFVIRDSNGSPLLAGSRNLGYNNILLAEPLALHEGFQKVLKSGFKKVQVEGHSQVLINCVWGTYDIPW</sequence>
<accession>A0AAW1X4H1</accession>
<reference evidence="2 3" key="1">
    <citation type="journal article" date="2023" name="G3 (Bethesda)">
        <title>A chromosome-length genome assembly and annotation of blackberry (Rubus argutus, cv. 'Hillquist').</title>
        <authorList>
            <person name="Bruna T."/>
            <person name="Aryal R."/>
            <person name="Dudchenko O."/>
            <person name="Sargent D.J."/>
            <person name="Mead D."/>
            <person name="Buti M."/>
            <person name="Cavallini A."/>
            <person name="Hytonen T."/>
            <person name="Andres J."/>
            <person name="Pham M."/>
            <person name="Weisz D."/>
            <person name="Mascagni F."/>
            <person name="Usai G."/>
            <person name="Natali L."/>
            <person name="Bassil N."/>
            <person name="Fernandez G.E."/>
            <person name="Lomsadze A."/>
            <person name="Armour M."/>
            <person name="Olukolu B."/>
            <person name="Poorten T."/>
            <person name="Britton C."/>
            <person name="Davik J."/>
            <person name="Ashrafi H."/>
            <person name="Aiden E.L."/>
            <person name="Borodovsky M."/>
            <person name="Worthington M."/>
        </authorList>
    </citation>
    <scope>NUCLEOTIDE SEQUENCE [LARGE SCALE GENOMIC DNA]</scope>
    <source>
        <strain evidence="2">PI 553951</strain>
    </source>
</reference>
<dbReference type="InterPro" id="IPR002156">
    <property type="entry name" value="RNaseH_domain"/>
</dbReference>
<dbReference type="CDD" id="cd06222">
    <property type="entry name" value="RNase_H_like"/>
    <property type="match status" value="1"/>
</dbReference>
<comment type="caution">
    <text evidence="2">The sequence shown here is derived from an EMBL/GenBank/DDBJ whole genome shotgun (WGS) entry which is preliminary data.</text>
</comment>
<dbReference type="InterPro" id="IPR036397">
    <property type="entry name" value="RNaseH_sf"/>
</dbReference>
<protein>
    <recommendedName>
        <fullName evidence="1">RNase H type-1 domain-containing protein</fullName>
    </recommendedName>
</protein>
<dbReference type="Gene3D" id="3.30.420.10">
    <property type="entry name" value="Ribonuclease H-like superfamily/Ribonuclease H"/>
    <property type="match status" value="1"/>
</dbReference>
<name>A0AAW1X4H1_RUBAR</name>